<comment type="caution">
    <text evidence="6">The sequence shown here is derived from an EMBL/GenBank/DDBJ whole genome shotgun (WGS) entry which is preliminary data.</text>
</comment>
<dbReference type="SMART" id="SM00421">
    <property type="entry name" value="HTH_LUXR"/>
    <property type="match status" value="1"/>
</dbReference>
<dbReference type="PRINTS" id="PR00038">
    <property type="entry name" value="HTHLUXR"/>
</dbReference>
<keyword evidence="1 3" id="KW-0597">Phosphoprotein</keyword>
<dbReference type="InterPro" id="IPR001789">
    <property type="entry name" value="Sig_transdc_resp-reg_receiver"/>
</dbReference>
<dbReference type="Proteomes" id="UP001143543">
    <property type="component" value="Unassembled WGS sequence"/>
</dbReference>
<dbReference type="PROSITE" id="PS50110">
    <property type="entry name" value="RESPONSE_REGULATORY"/>
    <property type="match status" value="1"/>
</dbReference>
<proteinExistence type="predicted"/>
<accession>A0ABQ5MHM8</accession>
<keyword evidence="2 6" id="KW-0238">DNA-binding</keyword>
<dbReference type="SUPFAM" id="SSF52172">
    <property type="entry name" value="CheY-like"/>
    <property type="match status" value="1"/>
</dbReference>
<evidence type="ECO:0000313" key="6">
    <source>
        <dbReference type="EMBL" id="GLB48908.1"/>
    </source>
</evidence>
<dbReference type="CDD" id="cd17535">
    <property type="entry name" value="REC_NarL-like"/>
    <property type="match status" value="1"/>
</dbReference>
<protein>
    <submittedName>
        <fullName evidence="6">DNA-binding response regulator</fullName>
    </submittedName>
</protein>
<dbReference type="PANTHER" id="PTHR43214:SF43">
    <property type="entry name" value="TWO-COMPONENT RESPONSE REGULATOR"/>
    <property type="match status" value="1"/>
</dbReference>
<gene>
    <name evidence="6" type="ORF">Y10_12760</name>
</gene>
<dbReference type="EMBL" id="BRVO01000001">
    <property type="protein sequence ID" value="GLB48908.1"/>
    <property type="molecule type" value="Genomic_DNA"/>
</dbReference>
<dbReference type="Pfam" id="PF00196">
    <property type="entry name" value="GerE"/>
    <property type="match status" value="1"/>
</dbReference>
<dbReference type="PANTHER" id="PTHR43214">
    <property type="entry name" value="TWO-COMPONENT RESPONSE REGULATOR"/>
    <property type="match status" value="1"/>
</dbReference>
<keyword evidence="7" id="KW-1185">Reference proteome</keyword>
<dbReference type="SUPFAM" id="SSF46894">
    <property type="entry name" value="C-terminal effector domain of the bipartite response regulators"/>
    <property type="match status" value="1"/>
</dbReference>
<dbReference type="InterPro" id="IPR011006">
    <property type="entry name" value="CheY-like_superfamily"/>
</dbReference>
<feature type="domain" description="Response regulatory" evidence="5">
    <location>
        <begin position="3"/>
        <end position="121"/>
    </location>
</feature>
<dbReference type="CDD" id="cd06170">
    <property type="entry name" value="LuxR_C_like"/>
    <property type="match status" value="1"/>
</dbReference>
<sequence>MIRVSVVDDHKLFRESLAILLETFENVDVVSKFGNGKELIDALTASEVIPDIILLDIQMPVMDGFATSEYLREHYPDIKIIIVSQLTTRESIHKVMEFGVHGFFTKNSAPDDLEETIRILKERDFYLGKDLSWALSELIEFGDKAENPLGVVITERELDVIRLAAKEYNSVQIADELNINVRTVETHRKRIMEKTKCKNFIGVIVYALKNNYLNLERM</sequence>
<dbReference type="PROSITE" id="PS50043">
    <property type="entry name" value="HTH_LUXR_2"/>
    <property type="match status" value="1"/>
</dbReference>
<name>A0ABQ5MHM8_9FLAO</name>
<dbReference type="Pfam" id="PF00072">
    <property type="entry name" value="Response_reg"/>
    <property type="match status" value="1"/>
</dbReference>
<evidence type="ECO:0000256" key="3">
    <source>
        <dbReference type="PROSITE-ProRule" id="PRU00169"/>
    </source>
</evidence>
<reference evidence="6" key="1">
    <citation type="submission" date="2022-07" db="EMBL/GenBank/DDBJ databases">
        <title>Taxonomy of Novel Oxalotrophic and Methylotrophic Bacteria.</title>
        <authorList>
            <person name="Sahin N."/>
            <person name="Tani A."/>
        </authorList>
    </citation>
    <scope>NUCLEOTIDE SEQUENCE</scope>
    <source>
        <strain evidence="6">Y10</strain>
    </source>
</reference>
<dbReference type="GO" id="GO:0003677">
    <property type="term" value="F:DNA binding"/>
    <property type="evidence" value="ECO:0007669"/>
    <property type="project" value="UniProtKB-KW"/>
</dbReference>
<evidence type="ECO:0000259" key="4">
    <source>
        <dbReference type="PROSITE" id="PS50043"/>
    </source>
</evidence>
<feature type="domain" description="HTH luxR-type" evidence="4">
    <location>
        <begin position="146"/>
        <end position="211"/>
    </location>
</feature>
<evidence type="ECO:0000313" key="7">
    <source>
        <dbReference type="Proteomes" id="UP001143543"/>
    </source>
</evidence>
<dbReference type="SMART" id="SM00448">
    <property type="entry name" value="REC"/>
    <property type="match status" value="1"/>
</dbReference>
<evidence type="ECO:0000256" key="1">
    <source>
        <dbReference type="ARBA" id="ARBA00022553"/>
    </source>
</evidence>
<dbReference type="InterPro" id="IPR039420">
    <property type="entry name" value="WalR-like"/>
</dbReference>
<dbReference type="InterPro" id="IPR058245">
    <property type="entry name" value="NreC/VraR/RcsB-like_REC"/>
</dbReference>
<evidence type="ECO:0000259" key="5">
    <source>
        <dbReference type="PROSITE" id="PS50110"/>
    </source>
</evidence>
<feature type="modified residue" description="4-aspartylphosphate" evidence="3">
    <location>
        <position position="56"/>
    </location>
</feature>
<dbReference type="InterPro" id="IPR000792">
    <property type="entry name" value="Tscrpt_reg_LuxR_C"/>
</dbReference>
<evidence type="ECO:0000256" key="2">
    <source>
        <dbReference type="ARBA" id="ARBA00023125"/>
    </source>
</evidence>
<dbReference type="InterPro" id="IPR016032">
    <property type="entry name" value="Sig_transdc_resp-reg_C-effctor"/>
</dbReference>
<dbReference type="RefSeq" id="WP_281764532.1">
    <property type="nucleotide sequence ID" value="NZ_BRVO01000001.1"/>
</dbReference>
<dbReference type="Gene3D" id="3.40.50.2300">
    <property type="match status" value="1"/>
</dbReference>
<organism evidence="6 7">
    <name type="scientific">Neptunitalea lumnitzerae</name>
    <dbReference type="NCBI Taxonomy" id="2965509"/>
    <lineage>
        <taxon>Bacteria</taxon>
        <taxon>Pseudomonadati</taxon>
        <taxon>Bacteroidota</taxon>
        <taxon>Flavobacteriia</taxon>
        <taxon>Flavobacteriales</taxon>
        <taxon>Flavobacteriaceae</taxon>
        <taxon>Neptunitalea</taxon>
    </lineage>
</organism>